<dbReference type="Proteomes" id="UP000887159">
    <property type="component" value="Unassembled WGS sequence"/>
</dbReference>
<comment type="caution">
    <text evidence="1">The sequence shown here is derived from an EMBL/GenBank/DDBJ whole genome shotgun (WGS) entry which is preliminary data.</text>
</comment>
<evidence type="ECO:0000313" key="1">
    <source>
        <dbReference type="EMBL" id="GFY15095.1"/>
    </source>
</evidence>
<dbReference type="EMBL" id="BMAU01021333">
    <property type="protein sequence ID" value="GFY15095.1"/>
    <property type="molecule type" value="Genomic_DNA"/>
</dbReference>
<dbReference type="InterPro" id="IPR005312">
    <property type="entry name" value="DUF1759"/>
</dbReference>
<dbReference type="Pfam" id="PF03564">
    <property type="entry name" value="DUF1759"/>
    <property type="match status" value="1"/>
</dbReference>
<gene>
    <name evidence="1" type="primary">X975_22733</name>
    <name evidence="1" type="ORF">TNCV_4493481</name>
</gene>
<sequence length="175" mass="20169">MILSLYRSWIALWGQFCLVREDKNLGEEDVFQCLPSSLKPITKARDIAESYPPSKGNYLKVSDHLKSRFGRKDFLIDVYIRDFLAIVNNISAIKLTDLYNKLGSFLRALETLNETTSNFAAILYPVVESCLSVEVLKAWDRHRLNKEVPEDIALEKEKVLANLMTLLSTRRRIVF</sequence>
<accession>A0A8X6VPV5</accession>
<dbReference type="AlphaFoldDB" id="A0A8X6VPV5"/>
<name>A0A8X6VPV5_TRICX</name>
<protein>
    <submittedName>
        <fullName evidence="1">Transposable element Tc1 transposase</fullName>
    </submittedName>
</protein>
<reference evidence="1" key="1">
    <citation type="submission" date="2020-08" db="EMBL/GenBank/DDBJ databases">
        <title>Multicomponent nature underlies the extraordinary mechanical properties of spider dragline silk.</title>
        <authorList>
            <person name="Kono N."/>
            <person name="Nakamura H."/>
            <person name="Mori M."/>
            <person name="Yoshida Y."/>
            <person name="Ohtoshi R."/>
            <person name="Malay A.D."/>
            <person name="Moran D.A.P."/>
            <person name="Tomita M."/>
            <person name="Numata K."/>
            <person name="Arakawa K."/>
        </authorList>
    </citation>
    <scope>NUCLEOTIDE SEQUENCE</scope>
</reference>
<keyword evidence="2" id="KW-1185">Reference proteome</keyword>
<evidence type="ECO:0000313" key="2">
    <source>
        <dbReference type="Proteomes" id="UP000887159"/>
    </source>
</evidence>
<proteinExistence type="predicted"/>
<organism evidence="1 2">
    <name type="scientific">Trichonephila clavipes</name>
    <name type="common">Golden silk orbweaver</name>
    <name type="synonym">Nephila clavipes</name>
    <dbReference type="NCBI Taxonomy" id="2585209"/>
    <lineage>
        <taxon>Eukaryota</taxon>
        <taxon>Metazoa</taxon>
        <taxon>Ecdysozoa</taxon>
        <taxon>Arthropoda</taxon>
        <taxon>Chelicerata</taxon>
        <taxon>Arachnida</taxon>
        <taxon>Araneae</taxon>
        <taxon>Araneomorphae</taxon>
        <taxon>Entelegynae</taxon>
        <taxon>Araneoidea</taxon>
        <taxon>Nephilidae</taxon>
        <taxon>Trichonephila</taxon>
    </lineage>
</organism>